<gene>
    <name evidence="2" type="ORF">C446_05215</name>
</gene>
<dbReference type="EMBL" id="AOMA01000063">
    <property type="protein sequence ID" value="EMA41688.1"/>
    <property type="molecule type" value="Genomic_DNA"/>
</dbReference>
<protein>
    <submittedName>
        <fullName evidence="2">Uncharacterized protein</fullName>
    </submittedName>
</protein>
<name>M0M8K9_9EURY</name>
<keyword evidence="1" id="KW-0472">Membrane</keyword>
<keyword evidence="1" id="KW-1133">Transmembrane helix</keyword>
<accession>M0M8K9</accession>
<organism evidence="2 3">
    <name type="scientific">Halobiforma nitratireducens JCM 10879</name>
    <dbReference type="NCBI Taxonomy" id="1227454"/>
    <lineage>
        <taxon>Archaea</taxon>
        <taxon>Methanobacteriati</taxon>
        <taxon>Methanobacteriota</taxon>
        <taxon>Stenosarchaea group</taxon>
        <taxon>Halobacteria</taxon>
        <taxon>Halobacteriales</taxon>
        <taxon>Natrialbaceae</taxon>
        <taxon>Halobiforma</taxon>
    </lineage>
</organism>
<keyword evidence="1" id="KW-0812">Transmembrane</keyword>
<dbReference type="Proteomes" id="UP000011607">
    <property type="component" value="Unassembled WGS sequence"/>
</dbReference>
<comment type="caution">
    <text evidence="2">The sequence shown here is derived from an EMBL/GenBank/DDBJ whole genome shotgun (WGS) entry which is preliminary data.</text>
</comment>
<evidence type="ECO:0000256" key="1">
    <source>
        <dbReference type="SAM" id="Phobius"/>
    </source>
</evidence>
<keyword evidence="3" id="KW-1185">Reference proteome</keyword>
<sequence>MAGDAVREWAVFLLAILVIVVVLSVFNWGIFQALFSRPASSSGESKTNCSVCGARTTVDSPYCDYCEEPSRPTTR</sequence>
<proteinExistence type="predicted"/>
<evidence type="ECO:0000313" key="3">
    <source>
        <dbReference type="Proteomes" id="UP000011607"/>
    </source>
</evidence>
<feature type="transmembrane region" description="Helical" evidence="1">
    <location>
        <begin position="12"/>
        <end position="35"/>
    </location>
</feature>
<reference evidence="2 3" key="1">
    <citation type="journal article" date="2014" name="PLoS Genet.">
        <title>Phylogenetically driven sequencing of extremely halophilic archaea reveals strategies for static and dynamic osmo-response.</title>
        <authorList>
            <person name="Becker E.A."/>
            <person name="Seitzer P.M."/>
            <person name="Tritt A."/>
            <person name="Larsen D."/>
            <person name="Krusor M."/>
            <person name="Yao A.I."/>
            <person name="Wu D."/>
            <person name="Madern D."/>
            <person name="Eisen J.A."/>
            <person name="Darling A.E."/>
            <person name="Facciotti M.T."/>
        </authorList>
    </citation>
    <scope>NUCLEOTIDE SEQUENCE [LARGE SCALE GENOMIC DNA]</scope>
    <source>
        <strain evidence="2 3">JCM 10879</strain>
    </source>
</reference>
<dbReference type="AlphaFoldDB" id="M0M8K9"/>
<evidence type="ECO:0000313" key="2">
    <source>
        <dbReference type="EMBL" id="EMA41688.1"/>
    </source>
</evidence>